<evidence type="ECO:0000313" key="2">
    <source>
        <dbReference type="Proteomes" id="UP000032452"/>
    </source>
</evidence>
<keyword evidence="2" id="KW-1185">Reference proteome</keyword>
<dbReference type="RefSeq" id="WP_045053408.1">
    <property type="nucleotide sequence ID" value="NZ_CAWMDP010000011.1"/>
</dbReference>
<name>A0A0D8ZWI8_9CYAN</name>
<protein>
    <submittedName>
        <fullName evidence="1">Uncharacterized protein</fullName>
    </submittedName>
</protein>
<organism evidence="1 2">
    <name type="scientific">Aliterella atlantica CENA595</name>
    <dbReference type="NCBI Taxonomy" id="1618023"/>
    <lineage>
        <taxon>Bacteria</taxon>
        <taxon>Bacillati</taxon>
        <taxon>Cyanobacteriota</taxon>
        <taxon>Cyanophyceae</taxon>
        <taxon>Chroococcidiopsidales</taxon>
        <taxon>Aliterellaceae</taxon>
        <taxon>Aliterella</taxon>
    </lineage>
</organism>
<accession>A0A0D8ZWI8</accession>
<reference evidence="1 2" key="1">
    <citation type="submission" date="2015-02" db="EMBL/GenBank/DDBJ databases">
        <title>Draft genome of a novel marine cyanobacterium (Chroococcales) isolated from South Atlantic Ocean.</title>
        <authorList>
            <person name="Rigonato J."/>
            <person name="Alvarenga D.O."/>
            <person name="Branco L.H."/>
            <person name="Varani A.M."/>
            <person name="Brandini F.P."/>
            <person name="Fiore M.F."/>
        </authorList>
    </citation>
    <scope>NUCLEOTIDE SEQUENCE [LARGE SCALE GENOMIC DNA]</scope>
    <source>
        <strain evidence="1 2">CENA595</strain>
    </source>
</reference>
<sequence length="116" mass="13193">MARYTGSFTLAVTNNPNLRQAIIEVLKACGLELIYDRREYIMAREAPGKVALSKLVAVEVLIDTIRSTQAEMRMSMVVKNEELPLQFDNHCHQIFEQVNQAIADNQKWQLIESIAS</sequence>
<proteinExistence type="predicted"/>
<dbReference type="Proteomes" id="UP000032452">
    <property type="component" value="Unassembled WGS sequence"/>
</dbReference>
<dbReference type="AlphaFoldDB" id="A0A0D8ZWI8"/>
<gene>
    <name evidence="1" type="ORF">UH38_04340</name>
</gene>
<dbReference type="EMBL" id="JYON01000003">
    <property type="protein sequence ID" value="KJH72794.1"/>
    <property type="molecule type" value="Genomic_DNA"/>
</dbReference>
<dbReference type="PATRIC" id="fig|1618023.3.peg.736"/>
<evidence type="ECO:0000313" key="1">
    <source>
        <dbReference type="EMBL" id="KJH72794.1"/>
    </source>
</evidence>
<comment type="caution">
    <text evidence="1">The sequence shown here is derived from an EMBL/GenBank/DDBJ whole genome shotgun (WGS) entry which is preliminary data.</text>
</comment>
<dbReference type="STRING" id="1618023.UH38_04340"/>
<dbReference type="OrthoDB" id="531045at2"/>